<name>A0ABV8MZM1_9ACTN</name>
<organism evidence="1 2">
    <name type="scientific">Streptomyces flavovirens</name>
    <dbReference type="NCBI Taxonomy" id="52258"/>
    <lineage>
        <taxon>Bacteria</taxon>
        <taxon>Bacillati</taxon>
        <taxon>Actinomycetota</taxon>
        <taxon>Actinomycetes</taxon>
        <taxon>Kitasatosporales</taxon>
        <taxon>Streptomycetaceae</taxon>
        <taxon>Streptomyces</taxon>
    </lineage>
</organism>
<sequence>MALRDGLMSAVSRLGPGIVLRTFDGIADWRPPRRTYAAGTNDAGDAAVTRPR</sequence>
<dbReference type="RefSeq" id="WP_374190230.1">
    <property type="nucleotide sequence ID" value="NZ_BAAAYA010000018.1"/>
</dbReference>
<dbReference type="EMBL" id="JBHSCF010000006">
    <property type="protein sequence ID" value="MFC4185372.1"/>
    <property type="molecule type" value="Genomic_DNA"/>
</dbReference>
<accession>A0ABV8MZM1</accession>
<evidence type="ECO:0000313" key="1">
    <source>
        <dbReference type="EMBL" id="MFC4185372.1"/>
    </source>
</evidence>
<gene>
    <name evidence="1" type="ORF">ACFO3R_03055</name>
</gene>
<comment type="caution">
    <text evidence="1">The sequence shown here is derived from an EMBL/GenBank/DDBJ whole genome shotgun (WGS) entry which is preliminary data.</text>
</comment>
<proteinExistence type="predicted"/>
<reference evidence="2" key="1">
    <citation type="journal article" date="2019" name="Int. J. Syst. Evol. Microbiol.">
        <title>The Global Catalogue of Microorganisms (GCM) 10K type strain sequencing project: providing services to taxonomists for standard genome sequencing and annotation.</title>
        <authorList>
            <consortium name="The Broad Institute Genomics Platform"/>
            <consortium name="The Broad Institute Genome Sequencing Center for Infectious Disease"/>
            <person name="Wu L."/>
            <person name="Ma J."/>
        </authorList>
    </citation>
    <scope>NUCLEOTIDE SEQUENCE [LARGE SCALE GENOMIC DNA]</scope>
    <source>
        <strain evidence="2">CCM 3243</strain>
    </source>
</reference>
<dbReference type="Proteomes" id="UP001595871">
    <property type="component" value="Unassembled WGS sequence"/>
</dbReference>
<protein>
    <submittedName>
        <fullName evidence="1">Uncharacterized protein</fullName>
    </submittedName>
</protein>
<keyword evidence="2" id="KW-1185">Reference proteome</keyword>
<evidence type="ECO:0000313" key="2">
    <source>
        <dbReference type="Proteomes" id="UP001595871"/>
    </source>
</evidence>